<evidence type="ECO:0000313" key="2">
    <source>
        <dbReference type="EMBL" id="MDC0716400.1"/>
    </source>
</evidence>
<keyword evidence="1" id="KW-1133">Transmembrane helix</keyword>
<dbReference type="EMBL" id="JAQNDL010000001">
    <property type="protein sequence ID" value="MDC0716400.1"/>
    <property type="molecule type" value="Genomic_DNA"/>
</dbReference>
<evidence type="ECO:0000256" key="1">
    <source>
        <dbReference type="SAM" id="Phobius"/>
    </source>
</evidence>
<feature type="transmembrane region" description="Helical" evidence="1">
    <location>
        <begin position="30"/>
        <end position="52"/>
    </location>
</feature>
<dbReference type="RefSeq" id="WP_272084847.1">
    <property type="nucleotide sequence ID" value="NZ_JAQNDL010000001.1"/>
</dbReference>
<gene>
    <name evidence="2" type="ORF">POL25_05835</name>
</gene>
<protein>
    <submittedName>
        <fullName evidence="2">Uncharacterized protein</fullName>
    </submittedName>
</protein>
<dbReference type="Proteomes" id="UP001221686">
    <property type="component" value="Unassembled WGS sequence"/>
</dbReference>
<reference evidence="2 3" key="1">
    <citation type="submission" date="2022-11" db="EMBL/GenBank/DDBJ databases">
        <title>Minimal conservation of predation-associated metabolite biosynthetic gene clusters underscores biosynthetic potential of Myxococcota including descriptions for ten novel species: Archangium lansinium sp. nov., Myxococcus landrumus sp. nov., Nannocystis bai.</title>
        <authorList>
            <person name="Ahearne A."/>
            <person name="Stevens C."/>
            <person name="Dowd S."/>
        </authorList>
    </citation>
    <scope>NUCLEOTIDE SEQUENCE [LARGE SCALE GENOMIC DNA]</scope>
    <source>
        <strain evidence="2 3">BB15-2</strain>
    </source>
</reference>
<comment type="caution">
    <text evidence="2">The sequence shown here is derived from an EMBL/GenBank/DDBJ whole genome shotgun (WGS) entry which is preliminary data.</text>
</comment>
<proteinExistence type="predicted"/>
<organism evidence="2 3">
    <name type="scientific">Nannocystis bainbridge</name>
    <dbReference type="NCBI Taxonomy" id="2995303"/>
    <lineage>
        <taxon>Bacteria</taxon>
        <taxon>Pseudomonadati</taxon>
        <taxon>Myxococcota</taxon>
        <taxon>Polyangia</taxon>
        <taxon>Nannocystales</taxon>
        <taxon>Nannocystaceae</taxon>
        <taxon>Nannocystis</taxon>
    </lineage>
</organism>
<feature type="transmembrane region" description="Helical" evidence="1">
    <location>
        <begin position="113"/>
        <end position="135"/>
    </location>
</feature>
<accession>A0ABT5DRZ3</accession>
<sequence length="157" mass="16831">MFDDPAPAKSAAERCADDEKSELQPRRFKLRFGLALGSTSAFLISSLTFVFARKPLETQSQTGFAHESGVDGVNLRVNCMKGKPCGNSCISWDKECHVDDSDGVGSLGKLTPAGWVVGTTFFVIGVGLLVAAFVAPPRLKPRRAQCGLSGCSLKFQF</sequence>
<keyword evidence="1" id="KW-0812">Transmembrane</keyword>
<name>A0ABT5DRZ3_9BACT</name>
<keyword evidence="1" id="KW-0472">Membrane</keyword>
<evidence type="ECO:0000313" key="3">
    <source>
        <dbReference type="Proteomes" id="UP001221686"/>
    </source>
</evidence>
<keyword evidence="3" id="KW-1185">Reference proteome</keyword>